<dbReference type="InterPro" id="IPR004995">
    <property type="entry name" value="Spore_Ger"/>
</dbReference>
<reference evidence="8" key="1">
    <citation type="journal article" date="2019" name="Int. J. Syst. Evol. Microbiol.">
        <title>The Global Catalogue of Microorganisms (GCM) 10K type strain sequencing project: providing services to taxonomists for standard genome sequencing and annotation.</title>
        <authorList>
            <consortium name="The Broad Institute Genomics Platform"/>
            <consortium name="The Broad Institute Genome Sequencing Center for Infectious Disease"/>
            <person name="Wu L."/>
            <person name="Ma J."/>
        </authorList>
    </citation>
    <scope>NUCLEOTIDE SEQUENCE [LARGE SCALE GENOMIC DNA]</scope>
    <source>
        <strain evidence="8">JCM 14193</strain>
    </source>
</reference>
<name>A0ABP3K4X9_9BACI</name>
<dbReference type="InterPro" id="IPR050768">
    <property type="entry name" value="UPF0353/GerABKA_families"/>
</dbReference>
<protein>
    <submittedName>
        <fullName evidence="7">Spore germination protein</fullName>
    </submittedName>
</protein>
<evidence type="ECO:0000256" key="6">
    <source>
        <dbReference type="SAM" id="Phobius"/>
    </source>
</evidence>
<evidence type="ECO:0000313" key="7">
    <source>
        <dbReference type="EMBL" id="GAA0470918.1"/>
    </source>
</evidence>
<dbReference type="PIRSF" id="PIRSF005690">
    <property type="entry name" value="GerBA"/>
    <property type="match status" value="1"/>
</dbReference>
<dbReference type="Pfam" id="PF03323">
    <property type="entry name" value="GerA"/>
    <property type="match status" value="1"/>
</dbReference>
<evidence type="ECO:0000256" key="2">
    <source>
        <dbReference type="ARBA" id="ARBA00005278"/>
    </source>
</evidence>
<accession>A0ABP3K4X9</accession>
<feature type="transmembrane region" description="Helical" evidence="6">
    <location>
        <begin position="287"/>
        <end position="308"/>
    </location>
</feature>
<evidence type="ECO:0000256" key="4">
    <source>
        <dbReference type="PIRNR" id="PIRNR005690"/>
    </source>
</evidence>
<dbReference type="PANTHER" id="PTHR22550:SF5">
    <property type="entry name" value="LEUCINE ZIPPER PROTEIN 4"/>
    <property type="match status" value="1"/>
</dbReference>
<keyword evidence="8" id="KW-1185">Reference proteome</keyword>
<feature type="transmembrane region" description="Helical" evidence="6">
    <location>
        <begin position="382"/>
        <end position="401"/>
    </location>
</feature>
<dbReference type="RefSeq" id="WP_343784727.1">
    <property type="nucleotide sequence ID" value="NZ_BAAACZ010000029.1"/>
</dbReference>
<keyword evidence="3 4" id="KW-0472">Membrane</keyword>
<organism evidence="7 8">
    <name type="scientific">Alkalibacillus silvisoli</name>
    <dbReference type="NCBI Taxonomy" id="392823"/>
    <lineage>
        <taxon>Bacteria</taxon>
        <taxon>Bacillati</taxon>
        <taxon>Bacillota</taxon>
        <taxon>Bacilli</taxon>
        <taxon>Bacillales</taxon>
        <taxon>Bacillaceae</taxon>
        <taxon>Alkalibacillus</taxon>
    </lineage>
</organism>
<evidence type="ECO:0000256" key="1">
    <source>
        <dbReference type="ARBA" id="ARBA00004141"/>
    </source>
</evidence>
<evidence type="ECO:0000313" key="8">
    <source>
        <dbReference type="Proteomes" id="UP001500740"/>
    </source>
</evidence>
<proteinExistence type="inferred from homology"/>
<keyword evidence="6" id="KW-1133">Transmembrane helix</keyword>
<sequence length="499" mass="56356">MKRRFKKSSYFPCKLNQLESDLKEQYFNSSPDLSSKTLNKDGKKCIVIFIDYLVNSDNLYDQVVDKIQQTPQWDNPSIKNKVPISGAQERSDIKSIGDDLLEGGACVYVEGEKSCLTFMIPRVEKRDPERAETESLIFGPQIAFTESLDTNLNIIHKRMDTSSLKVEKFVVGDTVPTEVRIVYLEDVANEDNVQELKDRLESLKIDDAMEASVLTQFIEDNSYSIFPQFLSTELPDRFCYSLKEGKLGILVDKSPSGVIAPVSFFSFFETTEDLYTRWNMGSFTRMLRIIAMVLSITLTPTYVAALTYHYEIIPDALLVSLGHSRTRVPFPPLLEALILEFLIELIREAGARLPTKVGQTMGIVGGIVVGQAVVQAGFTSNILIIIVALSALASFTAPSYLMGSAIRIIRFPLIIFAGLWGFIGIVASFAFIAIHLIKQRSLNRPYFVPFYPFQPRDIDNSIIRLPFLHSNKRAYSNNPKQVQRFPKPKKPKNNDIDEE</sequence>
<gene>
    <name evidence="7" type="ORF">GCM10008935_28560</name>
</gene>
<evidence type="ECO:0000256" key="3">
    <source>
        <dbReference type="ARBA" id="ARBA00023136"/>
    </source>
</evidence>
<feature type="region of interest" description="Disordered" evidence="5">
    <location>
        <begin position="478"/>
        <end position="499"/>
    </location>
</feature>
<comment type="caution">
    <text evidence="7">The sequence shown here is derived from an EMBL/GenBank/DDBJ whole genome shotgun (WGS) entry which is preliminary data.</text>
</comment>
<evidence type="ECO:0000256" key="5">
    <source>
        <dbReference type="SAM" id="MobiDB-lite"/>
    </source>
</evidence>
<comment type="subcellular location">
    <subcellularLocation>
        <location evidence="4">Cell membrane</location>
    </subcellularLocation>
    <subcellularLocation>
        <location evidence="1">Membrane</location>
        <topology evidence="1">Multi-pass membrane protein</topology>
    </subcellularLocation>
</comment>
<dbReference type="EMBL" id="BAAACZ010000029">
    <property type="protein sequence ID" value="GAA0470918.1"/>
    <property type="molecule type" value="Genomic_DNA"/>
</dbReference>
<comment type="similarity">
    <text evidence="2 4">Belongs to the GerABKA family.</text>
</comment>
<dbReference type="PANTHER" id="PTHR22550">
    <property type="entry name" value="SPORE GERMINATION PROTEIN"/>
    <property type="match status" value="1"/>
</dbReference>
<dbReference type="Proteomes" id="UP001500740">
    <property type="component" value="Unassembled WGS sequence"/>
</dbReference>
<keyword evidence="6" id="KW-0812">Transmembrane</keyword>
<feature type="transmembrane region" description="Helical" evidence="6">
    <location>
        <begin position="413"/>
        <end position="437"/>
    </location>
</feature>